<name>A0ABD2AJ12_VESMC</name>
<feature type="compositionally biased region" description="Acidic residues" evidence="1">
    <location>
        <begin position="53"/>
        <end position="69"/>
    </location>
</feature>
<dbReference type="AlphaFoldDB" id="A0ABD2AJ12"/>
<organism evidence="2 3">
    <name type="scientific">Vespula maculifrons</name>
    <name type="common">Eastern yellow jacket</name>
    <name type="synonym">Wasp</name>
    <dbReference type="NCBI Taxonomy" id="7453"/>
    <lineage>
        <taxon>Eukaryota</taxon>
        <taxon>Metazoa</taxon>
        <taxon>Ecdysozoa</taxon>
        <taxon>Arthropoda</taxon>
        <taxon>Hexapoda</taxon>
        <taxon>Insecta</taxon>
        <taxon>Pterygota</taxon>
        <taxon>Neoptera</taxon>
        <taxon>Endopterygota</taxon>
        <taxon>Hymenoptera</taxon>
        <taxon>Apocrita</taxon>
        <taxon>Aculeata</taxon>
        <taxon>Vespoidea</taxon>
        <taxon>Vespidae</taxon>
        <taxon>Vespinae</taxon>
        <taxon>Vespula</taxon>
    </lineage>
</organism>
<dbReference type="EMBL" id="JAYRBN010000119">
    <property type="protein sequence ID" value="KAL2719815.1"/>
    <property type="molecule type" value="Genomic_DNA"/>
</dbReference>
<gene>
    <name evidence="2" type="ORF">V1477_021309</name>
</gene>
<proteinExistence type="predicted"/>
<evidence type="ECO:0000313" key="3">
    <source>
        <dbReference type="Proteomes" id="UP001607303"/>
    </source>
</evidence>
<reference evidence="2 3" key="1">
    <citation type="journal article" date="2024" name="Ann. Entomol. Soc. Am.">
        <title>Genomic analyses of the southern and eastern yellowjacket wasps (Hymenoptera: Vespidae) reveal evolutionary signatures of social life.</title>
        <authorList>
            <person name="Catto M.A."/>
            <person name="Caine P.B."/>
            <person name="Orr S.E."/>
            <person name="Hunt B.G."/>
            <person name="Goodisman M.A.D."/>
        </authorList>
    </citation>
    <scope>NUCLEOTIDE SEQUENCE [LARGE SCALE GENOMIC DNA]</scope>
    <source>
        <strain evidence="2">232</strain>
        <tissue evidence="2">Head and thorax</tissue>
    </source>
</reference>
<feature type="region of interest" description="Disordered" evidence="1">
    <location>
        <begin position="49"/>
        <end position="69"/>
    </location>
</feature>
<feature type="region of interest" description="Disordered" evidence="1">
    <location>
        <begin position="1"/>
        <end position="37"/>
    </location>
</feature>
<evidence type="ECO:0000313" key="2">
    <source>
        <dbReference type="EMBL" id="KAL2719815.1"/>
    </source>
</evidence>
<protein>
    <submittedName>
        <fullName evidence="2">Uncharacterized protein</fullName>
    </submittedName>
</protein>
<accession>A0ABD2AJ12</accession>
<comment type="caution">
    <text evidence="2">The sequence shown here is derived from an EMBL/GenBank/DDBJ whole genome shotgun (WGS) entry which is preliminary data.</text>
</comment>
<dbReference type="Proteomes" id="UP001607303">
    <property type="component" value="Unassembled WGS sequence"/>
</dbReference>
<sequence length="69" mass="8022">MNKENFINIDSDRGNECFENNSQNDFDSSDETSSHILLHPKKRKVMPIKYSSEEENDVEIENVDNSDND</sequence>
<evidence type="ECO:0000256" key="1">
    <source>
        <dbReference type="SAM" id="MobiDB-lite"/>
    </source>
</evidence>
<keyword evidence="3" id="KW-1185">Reference proteome</keyword>